<accession>A0A2S2NGD0</accession>
<name>A0A2S2NGD0_SCHGA</name>
<reference evidence="1" key="1">
    <citation type="submission" date="2018-04" db="EMBL/GenBank/DDBJ databases">
        <title>Transcriptome of Schizaphis graminum biotype I.</title>
        <authorList>
            <person name="Scully E.D."/>
            <person name="Geib S.M."/>
            <person name="Palmer N.A."/>
            <person name="Koch K."/>
            <person name="Bradshaw J."/>
            <person name="Heng-Moss T."/>
            <person name="Sarath G."/>
        </authorList>
    </citation>
    <scope>NUCLEOTIDE SEQUENCE</scope>
</reference>
<protein>
    <submittedName>
        <fullName evidence="1">Uncharacterized protein</fullName>
    </submittedName>
</protein>
<dbReference type="EMBL" id="GGMR01003608">
    <property type="protein sequence ID" value="MBY16227.1"/>
    <property type="molecule type" value="Transcribed_RNA"/>
</dbReference>
<sequence length="123" mass="14408">MSATIAHVYTIGTYYVKEKDYTYDDKVAVVHRANYVKPLILLLLSSSSLSSQFTRMVLRLRIIHRALGFNWIGYEFGRVRGPVEIICYPTRQRRRSRAMTVARLRWTSVARDRRNFPLYSSTS</sequence>
<dbReference type="AlphaFoldDB" id="A0A2S2NGD0"/>
<organism evidence="1">
    <name type="scientific">Schizaphis graminum</name>
    <name type="common">Green bug aphid</name>
    <dbReference type="NCBI Taxonomy" id="13262"/>
    <lineage>
        <taxon>Eukaryota</taxon>
        <taxon>Metazoa</taxon>
        <taxon>Ecdysozoa</taxon>
        <taxon>Arthropoda</taxon>
        <taxon>Hexapoda</taxon>
        <taxon>Insecta</taxon>
        <taxon>Pterygota</taxon>
        <taxon>Neoptera</taxon>
        <taxon>Paraneoptera</taxon>
        <taxon>Hemiptera</taxon>
        <taxon>Sternorrhyncha</taxon>
        <taxon>Aphidomorpha</taxon>
        <taxon>Aphidoidea</taxon>
        <taxon>Aphididae</taxon>
        <taxon>Aphidini</taxon>
        <taxon>Schizaphis</taxon>
    </lineage>
</organism>
<proteinExistence type="predicted"/>
<evidence type="ECO:0000313" key="1">
    <source>
        <dbReference type="EMBL" id="MBY16227.1"/>
    </source>
</evidence>
<gene>
    <name evidence="1" type="ORF">g.153900</name>
</gene>